<dbReference type="Gene3D" id="3.60.10.10">
    <property type="entry name" value="Endonuclease/exonuclease/phosphatase"/>
    <property type="match status" value="1"/>
</dbReference>
<evidence type="ECO:0000313" key="2">
    <source>
        <dbReference type="Proteomes" id="UP001161247"/>
    </source>
</evidence>
<name>A0AAV1C599_OLDCO</name>
<accession>A0AAV1C599</accession>
<gene>
    <name evidence="1" type="ORF">OLC1_LOCUS2422</name>
</gene>
<protein>
    <submittedName>
        <fullName evidence="1">OLC1v1024944C1</fullName>
    </submittedName>
</protein>
<dbReference type="AlphaFoldDB" id="A0AAV1C599"/>
<dbReference type="PANTHER" id="PTHR33710:SF80">
    <property type="entry name" value="ENDONUCLEASE_EXONUCLEASE_PHOSPHATASE"/>
    <property type="match status" value="1"/>
</dbReference>
<organism evidence="1 2">
    <name type="scientific">Oldenlandia corymbosa var. corymbosa</name>
    <dbReference type="NCBI Taxonomy" id="529605"/>
    <lineage>
        <taxon>Eukaryota</taxon>
        <taxon>Viridiplantae</taxon>
        <taxon>Streptophyta</taxon>
        <taxon>Embryophyta</taxon>
        <taxon>Tracheophyta</taxon>
        <taxon>Spermatophyta</taxon>
        <taxon>Magnoliopsida</taxon>
        <taxon>eudicotyledons</taxon>
        <taxon>Gunneridae</taxon>
        <taxon>Pentapetalae</taxon>
        <taxon>asterids</taxon>
        <taxon>lamiids</taxon>
        <taxon>Gentianales</taxon>
        <taxon>Rubiaceae</taxon>
        <taxon>Rubioideae</taxon>
        <taxon>Spermacoceae</taxon>
        <taxon>Hedyotis-Oldenlandia complex</taxon>
        <taxon>Oldenlandia</taxon>
    </lineage>
</organism>
<dbReference type="Proteomes" id="UP001161247">
    <property type="component" value="Chromosome 1"/>
</dbReference>
<dbReference type="PANTHER" id="PTHR33710">
    <property type="entry name" value="BNAC02G09200D PROTEIN"/>
    <property type="match status" value="1"/>
</dbReference>
<dbReference type="EMBL" id="OX459118">
    <property type="protein sequence ID" value="CAI9090218.1"/>
    <property type="molecule type" value="Genomic_DNA"/>
</dbReference>
<sequence>MRVEMASKFQVLSVLDGADEHLESLTGQKQVVEQVFEGAKRAIYALYTQQERGDLWESMRILAQDVNTSWLALGNYNNVLKVDERIGGRRVELNEFLGFQFCLEECELFDMKQQGYRYTWSNKQVGEGRISSKIDRGLINGHWIVEFPSSIMSVLSEGVSNHTPLLVQLDGGMVQRPKPFKFFNMWAQDQHFRPMVQQSWLLPVKGTAMFTLVTKLKRLKRELKFLNKHKFAYIQLKERKLLEYLTLMQETIHLNGGNASLHSHEEDLRKN</sequence>
<reference evidence="1" key="1">
    <citation type="submission" date="2023-03" db="EMBL/GenBank/DDBJ databases">
        <authorList>
            <person name="Julca I."/>
        </authorList>
    </citation>
    <scope>NUCLEOTIDE SEQUENCE</scope>
</reference>
<dbReference type="InterPro" id="IPR036691">
    <property type="entry name" value="Endo/exonu/phosph_ase_sf"/>
</dbReference>
<proteinExistence type="predicted"/>
<dbReference type="SUPFAM" id="SSF56219">
    <property type="entry name" value="DNase I-like"/>
    <property type="match status" value="1"/>
</dbReference>
<evidence type="ECO:0000313" key="1">
    <source>
        <dbReference type="EMBL" id="CAI9090218.1"/>
    </source>
</evidence>
<keyword evidence="2" id="KW-1185">Reference proteome</keyword>